<dbReference type="PANTHER" id="PTHR45916:SF1">
    <property type="entry name" value="STRUCTURAL MAINTENANCE OF CHROMOSOMES PROTEIN 5"/>
    <property type="match status" value="1"/>
</dbReference>
<feature type="coiled-coil region" evidence="2">
    <location>
        <begin position="356"/>
        <end position="404"/>
    </location>
</feature>
<name>A0A9Y1FLS4_9ARCH</name>
<dbReference type="GO" id="GO:0003697">
    <property type="term" value="F:single-stranded DNA binding"/>
    <property type="evidence" value="ECO:0007669"/>
    <property type="project" value="TreeGrafter"/>
</dbReference>
<dbReference type="InterPro" id="IPR003395">
    <property type="entry name" value="RecF/RecN/SMC_N"/>
</dbReference>
<dbReference type="Proteomes" id="UP001201020">
    <property type="component" value="Chromosome"/>
</dbReference>
<dbReference type="GO" id="GO:0030915">
    <property type="term" value="C:Smc5-Smc6 complex"/>
    <property type="evidence" value="ECO:0007669"/>
    <property type="project" value="TreeGrafter"/>
</dbReference>
<feature type="coiled-coil region" evidence="2">
    <location>
        <begin position="614"/>
        <end position="773"/>
    </location>
</feature>
<dbReference type="Gene3D" id="3.40.50.300">
    <property type="entry name" value="P-loop containing nucleotide triphosphate hydrolases"/>
    <property type="match status" value="2"/>
</dbReference>
<dbReference type="InterPro" id="IPR027417">
    <property type="entry name" value="P-loop_NTPase"/>
</dbReference>
<evidence type="ECO:0000313" key="4">
    <source>
        <dbReference type="EMBL" id="UJG41952.1"/>
    </source>
</evidence>
<dbReference type="AlphaFoldDB" id="A0A9Y1FLS4"/>
<evidence type="ECO:0000256" key="2">
    <source>
        <dbReference type="SAM" id="Coils"/>
    </source>
</evidence>
<gene>
    <name evidence="4" type="ORF">K9W45_05670</name>
</gene>
<dbReference type="PANTHER" id="PTHR45916">
    <property type="entry name" value="STRUCTURAL MAINTENANCE OF CHROMOSOMES PROTEIN 5"/>
    <property type="match status" value="1"/>
</dbReference>
<dbReference type="SUPFAM" id="SSF52540">
    <property type="entry name" value="P-loop containing nucleoside triphosphate hydrolases"/>
    <property type="match status" value="2"/>
</dbReference>
<dbReference type="Gene3D" id="1.10.287.950">
    <property type="entry name" value="Methyl-accepting chemotaxis protein"/>
    <property type="match status" value="1"/>
</dbReference>
<dbReference type="GO" id="GO:0000724">
    <property type="term" value="P:double-strand break repair via homologous recombination"/>
    <property type="evidence" value="ECO:0007669"/>
    <property type="project" value="TreeGrafter"/>
</dbReference>
<accession>A0A9Y1FLS4</accession>
<organism evidence="4">
    <name type="scientific">Candidatus Heimdallarchaeum aukensis</name>
    <dbReference type="NCBI Taxonomy" id="2876573"/>
    <lineage>
        <taxon>Archaea</taxon>
        <taxon>Promethearchaeati</taxon>
        <taxon>Candidatus Heimdallarchaeota</taxon>
        <taxon>Candidatus Heimdallarchaeia (ex Rinke et al. 2021) (nom. nud.)</taxon>
        <taxon>Candidatus Heimdallarchaeales</taxon>
        <taxon>Candidatus Heimdallarchaeaceae</taxon>
        <taxon>Candidatus Heimdallarchaeum</taxon>
    </lineage>
</organism>
<evidence type="ECO:0000259" key="3">
    <source>
        <dbReference type="Pfam" id="PF02463"/>
    </source>
</evidence>
<reference evidence="4" key="1">
    <citation type="journal article" date="2022" name="Nat. Microbiol.">
        <title>Unique mobile elements and scalable gene flow at the prokaryote-eukaryote boundary revealed by circularized Asgard archaea genomes.</title>
        <authorList>
            <person name="Wu F."/>
            <person name="Speth D.R."/>
            <person name="Philosof A."/>
            <person name="Cremiere A."/>
            <person name="Narayanan A."/>
            <person name="Barco R.A."/>
            <person name="Connon S.A."/>
            <person name="Amend J.P."/>
            <person name="Antoshechkin I.A."/>
            <person name="Orphan V.J."/>
        </authorList>
    </citation>
    <scope>NUCLEOTIDE SEQUENCE</scope>
    <source>
        <strain evidence="4">PM71</strain>
    </source>
</reference>
<feature type="coiled-coil region" evidence="2">
    <location>
        <begin position="218"/>
        <end position="319"/>
    </location>
</feature>
<sequence length="992" mass="115858">MTIIDSESSNKYVFNKLVIKNFKMHKYTELDLMEKPLIVISGANGSGKSQILEALILVIGHTPTRVALGKKEELIGSFGDSAVIQLFISNPLLGERRPFQSSDPDIELFVNNRDSFIVELEIKKNQSVRKIKALDGSSRIVTKRQIQALMKQIGIFEDTMLNFTEEGYLNAFAEGSPHKKLETLLVATGLNEIYQSYFESKKKLNQMQREHSPLVMQLEKERSKLQQMEKDYDLITKKNNLIQRLEVVTRELTWYDFEEAERVYQNHLKETEKVNNKFKSYQEKEMKLQKEKDSILIQFNKIKEEEEQLNKSINSLRSESTYKKGMLEEKRRLVQSKYDRIFEIEKREKKLELFTSEEGLKTKQQLQDQLNKIKTEIEDVDTRISEINNIIQTLEKEKERTQNIIDERSFFLGNLKQEERRRLDDCKLFRDKVDQSKYSNEIIGPIYQVVSIKEGFEKYEKAIKTAISYSLFDFVAISYEAYEKAKEIFDQIRITQNRTIKLTVGRVLEQEGPKPDYYKRKLEISGKKTGIIDYAVNLIDAPYQVLEYLKKFRKTIIADSTIGANLLTDYAKQYKSNILTSDCKSYYLSREAFSNPPPVLGVKLGSDLKSYKSTEILREKISKIEARKEQLIREKFSLNSKRGELLTKKREIDNDLFLFARKSDVSTELTNLFMEKEKLEEEIREEEELIEKIQEELNEYDTKLNSLLEKIDKLSKAHFTTRNQLDNLENEIQEYRRNKKNLLTTLNKLNAELPSLQETIDELKKQIEEIGDRPDTIRDERELIASEVHEIKGQLSYIQIQTNISTETINSQRIRVEKLEELIEKGNKHLENLRIDIEKRLDQWTSALQKIVDHLNGSLKNLLSEVFEEISISITNYKNEKEASLIISAKTKNKNLNYRQLSGGEKTLIAQAIILSLHLISHSPLHVIDEFTQKLDKKNRAYAFSVAYSVYLLAKQNRLIVPQFILISPGIEDVKLNEDFNHNVLIETKVRK</sequence>
<protein>
    <submittedName>
        <fullName evidence="4">AAA family ATPase</fullName>
    </submittedName>
</protein>
<evidence type="ECO:0000256" key="1">
    <source>
        <dbReference type="ARBA" id="ARBA00023054"/>
    </source>
</evidence>
<keyword evidence="1 2" id="KW-0175">Coiled coil</keyword>
<feature type="domain" description="RecF/RecN/SMC N-terminal" evidence="3">
    <location>
        <begin position="15"/>
        <end position="942"/>
    </location>
</feature>
<proteinExistence type="predicted"/>
<dbReference type="EMBL" id="CP084166">
    <property type="protein sequence ID" value="UJG41952.1"/>
    <property type="molecule type" value="Genomic_DNA"/>
</dbReference>
<dbReference type="Pfam" id="PF02463">
    <property type="entry name" value="SMC_N"/>
    <property type="match status" value="1"/>
</dbReference>